<keyword evidence="3" id="KW-1185">Reference proteome</keyword>
<feature type="compositionally biased region" description="Basic and acidic residues" evidence="1">
    <location>
        <begin position="81"/>
        <end position="93"/>
    </location>
</feature>
<dbReference type="InParanoid" id="A0A7N2KZF3"/>
<name>A0A7N2KZF3_QUELO</name>
<evidence type="ECO:0000313" key="2">
    <source>
        <dbReference type="EnsemblPlants" id="QL02p076152:mrna"/>
    </source>
</evidence>
<evidence type="ECO:0000256" key="1">
    <source>
        <dbReference type="SAM" id="MobiDB-lite"/>
    </source>
</evidence>
<dbReference type="EnsemblPlants" id="QL02p076152:mrna">
    <property type="protein sequence ID" value="QL02p076152:mrna"/>
    <property type="gene ID" value="QL02p076152"/>
</dbReference>
<organism evidence="2 3">
    <name type="scientific">Quercus lobata</name>
    <name type="common">Valley oak</name>
    <dbReference type="NCBI Taxonomy" id="97700"/>
    <lineage>
        <taxon>Eukaryota</taxon>
        <taxon>Viridiplantae</taxon>
        <taxon>Streptophyta</taxon>
        <taxon>Embryophyta</taxon>
        <taxon>Tracheophyta</taxon>
        <taxon>Spermatophyta</taxon>
        <taxon>Magnoliopsida</taxon>
        <taxon>eudicotyledons</taxon>
        <taxon>Gunneridae</taxon>
        <taxon>Pentapetalae</taxon>
        <taxon>rosids</taxon>
        <taxon>fabids</taxon>
        <taxon>Fagales</taxon>
        <taxon>Fagaceae</taxon>
        <taxon>Quercus</taxon>
    </lineage>
</organism>
<protein>
    <submittedName>
        <fullName evidence="2">Uncharacterized protein</fullName>
    </submittedName>
</protein>
<feature type="region of interest" description="Disordered" evidence="1">
    <location>
        <begin position="72"/>
        <end position="94"/>
    </location>
</feature>
<dbReference type="Gramene" id="QL02p076152:mrna">
    <property type="protein sequence ID" value="QL02p076152:mrna"/>
    <property type="gene ID" value="QL02p076152"/>
</dbReference>
<proteinExistence type="predicted"/>
<sequence length="721" mass="81714">MKIPEVLNGKVIHLEHQPALHRPIMHPKEDQPALRRPIMHPEEDWPALCRPTMHPEEDQPALHRPIMQPEEDQPALHRPTMHPEEDHRHPMHPEEDEPAIQGHYFDRTTYGAKVIGFCKNEDVAMLRAERFHRDCGLSDLSFIMGGDSFFFIESKLFQLVVEEGGLYFSLRIFERSRYFMKSVFMGKNVAQWLMKSIEHIVVGVSPKYFYTFKEGDLAYTLQRSSNSFGLFLLLTEFKVGGSRRSIFILVGKAKNGWRVFGLELRKILELENYVNGGTGQLKFVAHFIRIDQGFNLLSLLLTRLDRKKLDCRSEWERKKECGMEKRWFEEFYLGFKGSEGSHEPTSPSRMEEGVSPFVGDLRLLNKEAHASVMSKEPHTTSDAQNVKGANVFLTEESLAPPVMVGTARQHALKSAMSSVGQFVMNFCPAKATVVNRGPFFDEFHAEDSPATLDRADLAPFHTTRTDTMSVPPTEFMGSLTETSVEAKCPFSVGHSTDGPLIILGKAETDLVLSNYVLSLSRVGIEELGVPGGVEGGTVEGAYDIQGIDTPHQTNQLVLALTEVDEGLDDVDSSSPLMTFNPLGLVVMAELNSNIEVMSFVLAKKLKALKEDIILWNRSEFRNVEHLKKELLEASKLLDVREGKHSLSEVELGERVVLRSQIQNLLSLEEVSWRQKSRMLCIKGGHNDTKFFHKVTNSWRRYNHISMLEVNGVIYKGEWGYL</sequence>
<accession>A0A7N2KZF3</accession>
<reference evidence="3" key="1">
    <citation type="journal article" date="2016" name="G3 (Bethesda)">
        <title>First Draft Assembly and Annotation of the Genome of a California Endemic Oak Quercus lobata Nee (Fagaceae).</title>
        <authorList>
            <person name="Sork V.L."/>
            <person name="Fitz-Gibbon S.T."/>
            <person name="Puiu D."/>
            <person name="Crepeau M."/>
            <person name="Gugger P.F."/>
            <person name="Sherman R."/>
            <person name="Stevens K."/>
            <person name="Langley C.H."/>
            <person name="Pellegrini M."/>
            <person name="Salzberg S.L."/>
        </authorList>
    </citation>
    <scope>NUCLEOTIDE SEQUENCE [LARGE SCALE GENOMIC DNA]</scope>
    <source>
        <strain evidence="3">cv. SW786</strain>
    </source>
</reference>
<evidence type="ECO:0000313" key="3">
    <source>
        <dbReference type="Proteomes" id="UP000594261"/>
    </source>
</evidence>
<dbReference type="AlphaFoldDB" id="A0A7N2KZF3"/>
<reference evidence="2" key="2">
    <citation type="submission" date="2021-01" db="UniProtKB">
        <authorList>
            <consortium name="EnsemblPlants"/>
        </authorList>
    </citation>
    <scope>IDENTIFICATION</scope>
</reference>
<dbReference type="Proteomes" id="UP000594261">
    <property type="component" value="Chromosome 2"/>
</dbReference>